<protein>
    <submittedName>
        <fullName evidence="2">Uncharacterized protein</fullName>
    </submittedName>
</protein>
<dbReference type="AlphaFoldDB" id="A0AAN8FPD1"/>
<organism evidence="2 3">
    <name type="scientific">Trichostrongylus colubriformis</name>
    <name type="common">Black scour worm</name>
    <dbReference type="NCBI Taxonomy" id="6319"/>
    <lineage>
        <taxon>Eukaryota</taxon>
        <taxon>Metazoa</taxon>
        <taxon>Ecdysozoa</taxon>
        <taxon>Nematoda</taxon>
        <taxon>Chromadorea</taxon>
        <taxon>Rhabditida</taxon>
        <taxon>Rhabditina</taxon>
        <taxon>Rhabditomorpha</taxon>
        <taxon>Strongyloidea</taxon>
        <taxon>Trichostrongylidae</taxon>
        <taxon>Trichostrongylus</taxon>
    </lineage>
</organism>
<feature type="region of interest" description="Disordered" evidence="1">
    <location>
        <begin position="44"/>
        <end position="75"/>
    </location>
</feature>
<evidence type="ECO:0000256" key="1">
    <source>
        <dbReference type="SAM" id="MobiDB-lite"/>
    </source>
</evidence>
<gene>
    <name evidence="2" type="ORF">GCK32_015276</name>
</gene>
<proteinExistence type="predicted"/>
<evidence type="ECO:0000313" key="2">
    <source>
        <dbReference type="EMBL" id="KAK5973720.1"/>
    </source>
</evidence>
<reference evidence="2 3" key="1">
    <citation type="submission" date="2019-10" db="EMBL/GenBank/DDBJ databases">
        <title>Assembly and Annotation for the nematode Trichostrongylus colubriformis.</title>
        <authorList>
            <person name="Martin J."/>
        </authorList>
    </citation>
    <scope>NUCLEOTIDE SEQUENCE [LARGE SCALE GENOMIC DNA]</scope>
    <source>
        <strain evidence="2">G859</strain>
        <tissue evidence="2">Whole worm</tissue>
    </source>
</reference>
<dbReference type="Proteomes" id="UP001331761">
    <property type="component" value="Unassembled WGS sequence"/>
</dbReference>
<keyword evidence="3" id="KW-1185">Reference proteome</keyword>
<evidence type="ECO:0000313" key="3">
    <source>
        <dbReference type="Proteomes" id="UP001331761"/>
    </source>
</evidence>
<dbReference type="EMBL" id="WIXE01015123">
    <property type="protein sequence ID" value="KAK5973720.1"/>
    <property type="molecule type" value="Genomic_DNA"/>
</dbReference>
<sequence length="75" mass="8470">MSPERRRRYFGSVSRRTKREKIETLETAPPVIASEELPKELMAKISQKAASHHGGIVKPSIPESVTIPYDSKEVH</sequence>
<name>A0AAN8FPD1_TRICO</name>
<comment type="caution">
    <text evidence="2">The sequence shown here is derived from an EMBL/GenBank/DDBJ whole genome shotgun (WGS) entry which is preliminary data.</text>
</comment>
<accession>A0AAN8FPD1</accession>